<evidence type="ECO:0000259" key="1">
    <source>
        <dbReference type="PROSITE" id="PS50181"/>
    </source>
</evidence>
<evidence type="ECO:0000313" key="2">
    <source>
        <dbReference type="Proteomes" id="UP000046393"/>
    </source>
</evidence>
<dbReference type="PROSITE" id="PS50181">
    <property type="entry name" value="FBOX"/>
    <property type="match status" value="1"/>
</dbReference>
<dbReference type="SUPFAM" id="SSF52047">
    <property type="entry name" value="RNI-like"/>
    <property type="match status" value="1"/>
</dbReference>
<dbReference type="InterPro" id="IPR032675">
    <property type="entry name" value="LRR_dom_sf"/>
</dbReference>
<dbReference type="Gene3D" id="1.20.1280.50">
    <property type="match status" value="1"/>
</dbReference>
<protein>
    <submittedName>
        <fullName evidence="3">F-box domain-containing protein</fullName>
    </submittedName>
</protein>
<proteinExistence type="predicted"/>
<organism evidence="2 3">
    <name type="scientific">Syphacia muris</name>
    <dbReference type="NCBI Taxonomy" id="451379"/>
    <lineage>
        <taxon>Eukaryota</taxon>
        <taxon>Metazoa</taxon>
        <taxon>Ecdysozoa</taxon>
        <taxon>Nematoda</taxon>
        <taxon>Chromadorea</taxon>
        <taxon>Rhabditida</taxon>
        <taxon>Spirurina</taxon>
        <taxon>Oxyuridomorpha</taxon>
        <taxon>Oxyuroidea</taxon>
        <taxon>Oxyuridae</taxon>
        <taxon>Syphacia</taxon>
    </lineage>
</organism>
<dbReference type="WBParaSite" id="SMUV_0000056101-mRNA-1">
    <property type="protein sequence ID" value="SMUV_0000056101-mRNA-1"/>
    <property type="gene ID" value="SMUV_0000056101"/>
</dbReference>
<dbReference type="Proteomes" id="UP000046393">
    <property type="component" value="Unplaced"/>
</dbReference>
<sequence length="301" mass="33919">MDKLPSEILVYILSFLNSSDRLRACFTCRRWLSLMLNTLPPTVRVGISLDTLTCNFYLSHTLDSETSICMCICPEHIREHSVMLGYLFNVVAPAINSMIIDDDLVRHDNKVVSDNVIHSILLETPASIEEFIFSGVDLSHVRDWTFGLLAKFKSLKDFSLLDCAISTSESILLRVLSPSYNTLVSISITYSQRITDKFSSVIARRCPLVDRVDYTGCAHITSLSLVAFCEADSYRTAEMLFIGLSGTGFNYSKLCSYLVSPLMIGGMFWKVSMMKLQVGYPRNTVCLENTRQRNHLILGFL</sequence>
<reference evidence="3" key="1">
    <citation type="submission" date="2017-02" db="UniProtKB">
        <authorList>
            <consortium name="WormBaseParasite"/>
        </authorList>
    </citation>
    <scope>IDENTIFICATION</scope>
</reference>
<dbReference type="STRING" id="451379.A0A0N5A8Z7"/>
<dbReference type="Pfam" id="PF12937">
    <property type="entry name" value="F-box-like"/>
    <property type="match status" value="1"/>
</dbReference>
<dbReference type="SMART" id="SM00256">
    <property type="entry name" value="FBOX"/>
    <property type="match status" value="1"/>
</dbReference>
<dbReference type="InterPro" id="IPR001810">
    <property type="entry name" value="F-box_dom"/>
</dbReference>
<keyword evidence="2" id="KW-1185">Reference proteome</keyword>
<dbReference type="SUPFAM" id="SSF81383">
    <property type="entry name" value="F-box domain"/>
    <property type="match status" value="1"/>
</dbReference>
<feature type="domain" description="F-box" evidence="1">
    <location>
        <begin position="1"/>
        <end position="35"/>
    </location>
</feature>
<dbReference type="InterPro" id="IPR036047">
    <property type="entry name" value="F-box-like_dom_sf"/>
</dbReference>
<evidence type="ECO:0000313" key="3">
    <source>
        <dbReference type="WBParaSite" id="SMUV_0000056101-mRNA-1"/>
    </source>
</evidence>
<accession>A0A0N5A8Z7</accession>
<dbReference type="AlphaFoldDB" id="A0A0N5A8Z7"/>
<dbReference type="Gene3D" id="3.80.10.10">
    <property type="entry name" value="Ribonuclease Inhibitor"/>
    <property type="match status" value="1"/>
</dbReference>
<name>A0A0N5A8Z7_9BILA</name>